<evidence type="ECO:0000259" key="13">
    <source>
        <dbReference type="Pfam" id="PF13733"/>
    </source>
</evidence>
<evidence type="ECO:0000256" key="4">
    <source>
        <dbReference type="ARBA" id="ARBA00022676"/>
    </source>
</evidence>
<evidence type="ECO:0000256" key="7">
    <source>
        <dbReference type="ARBA" id="ARBA00022968"/>
    </source>
</evidence>
<proteinExistence type="inferred from homology"/>
<dbReference type="CDD" id="cd00899">
    <property type="entry name" value="b4GalT"/>
    <property type="match status" value="1"/>
</dbReference>
<dbReference type="InterPro" id="IPR029044">
    <property type="entry name" value="Nucleotide-diphossugar_trans"/>
</dbReference>
<evidence type="ECO:0000256" key="9">
    <source>
        <dbReference type="ARBA" id="ARBA00023136"/>
    </source>
</evidence>
<name>A0A8B8F150_CRAVI</name>
<keyword evidence="9" id="KW-0472">Membrane</keyword>
<keyword evidence="14" id="KW-1185">Reference proteome</keyword>
<dbReference type="UniPathway" id="UPA00378"/>
<dbReference type="PANTHER" id="PTHR19300:SF57">
    <property type="entry name" value="BETA-1,4-N-ACETYLGALACTOSAMINYLTRANSFERASE"/>
    <property type="match status" value="1"/>
</dbReference>
<evidence type="ECO:0000256" key="11">
    <source>
        <dbReference type="SAM" id="SignalP"/>
    </source>
</evidence>
<dbReference type="Gene3D" id="3.90.550.10">
    <property type="entry name" value="Spore Coat Polysaccharide Biosynthesis Protein SpsA, Chain A"/>
    <property type="match status" value="1"/>
</dbReference>
<dbReference type="Proteomes" id="UP000694844">
    <property type="component" value="Chromosome 5"/>
</dbReference>
<dbReference type="GeneID" id="111138396"/>
<keyword evidence="7" id="KW-0735">Signal-anchor</keyword>
<evidence type="ECO:0000259" key="12">
    <source>
        <dbReference type="Pfam" id="PF02709"/>
    </source>
</evidence>
<keyword evidence="4" id="KW-0328">Glycosyltransferase</keyword>
<dbReference type="Pfam" id="PF02709">
    <property type="entry name" value="Glyco_transf_7C"/>
    <property type="match status" value="1"/>
</dbReference>
<keyword evidence="6" id="KW-0812">Transmembrane</keyword>
<keyword evidence="5" id="KW-0808">Transferase</keyword>
<dbReference type="PRINTS" id="PR02050">
    <property type="entry name" value="B14GALTRFASE"/>
</dbReference>
<comment type="similarity">
    <text evidence="3">Belongs to the glycosyltransferase 7 family.</text>
</comment>
<protein>
    <submittedName>
        <fullName evidence="15">Beta-1,4-N-acetylgalactosaminyltransferase bre-4-like isoform X1</fullName>
    </submittedName>
</protein>
<dbReference type="AlphaFoldDB" id="A0A8B8F150"/>
<dbReference type="OrthoDB" id="10016069at2759"/>
<keyword evidence="8" id="KW-1133">Transmembrane helix</keyword>
<reference evidence="15" key="1">
    <citation type="submission" date="2025-08" db="UniProtKB">
        <authorList>
            <consortium name="RefSeq"/>
        </authorList>
    </citation>
    <scope>IDENTIFICATION</scope>
    <source>
        <tissue evidence="15">Whole sample</tissue>
    </source>
</reference>
<evidence type="ECO:0000256" key="10">
    <source>
        <dbReference type="ARBA" id="ARBA00023180"/>
    </source>
</evidence>
<dbReference type="GO" id="GO:0033842">
    <property type="term" value="F:N-acetyl-beta-glucosaminyl-derivative 4-beta-N-acetylgalactosaminyltransferase activity"/>
    <property type="evidence" value="ECO:0007669"/>
    <property type="project" value="TreeGrafter"/>
</dbReference>
<sequence>MRGGKWNFGIISAVLCVSLLALYAHRMLKCFPEDNLTCPKYNPSLVGRIKPNLTLSSFEHMERKFAWLGTGGQYSPRKCRPRERVAILVPFRERDNHLKIFLNNLHPILYRQQLEYTIYVIEQADDRPFNRGKLFNIGYMEAKKENNYTCFVCHDVDLIPENDQILYGCVRSPMHLSRAVDKFDYRLPYKEIMGGITVFSGRDYEKVNGWSNLFTNWGGEDDDMSNRVIANGLSIFRFSDSVAKYTMLKHRRTPVNTARYRMLNEGRTRHKFDGLTSLVYKPPRIERHRLFTKISVSL</sequence>
<organism evidence="14 15">
    <name type="scientific">Crassostrea virginica</name>
    <name type="common">Eastern oyster</name>
    <dbReference type="NCBI Taxonomy" id="6565"/>
    <lineage>
        <taxon>Eukaryota</taxon>
        <taxon>Metazoa</taxon>
        <taxon>Spiralia</taxon>
        <taxon>Lophotrochozoa</taxon>
        <taxon>Mollusca</taxon>
        <taxon>Bivalvia</taxon>
        <taxon>Autobranchia</taxon>
        <taxon>Pteriomorphia</taxon>
        <taxon>Ostreida</taxon>
        <taxon>Ostreoidea</taxon>
        <taxon>Ostreidae</taxon>
        <taxon>Crassostrea</taxon>
    </lineage>
</organism>
<keyword evidence="10" id="KW-0325">Glycoprotein</keyword>
<dbReference type="InterPro" id="IPR003859">
    <property type="entry name" value="Galactosyl_T"/>
</dbReference>
<feature type="signal peptide" evidence="11">
    <location>
        <begin position="1"/>
        <end position="24"/>
    </location>
</feature>
<evidence type="ECO:0000256" key="1">
    <source>
        <dbReference type="ARBA" id="ARBA00004606"/>
    </source>
</evidence>
<gene>
    <name evidence="15" type="primary">LOC111138396</name>
</gene>
<accession>A0A8B8F150</accession>
<comment type="subcellular location">
    <subcellularLocation>
        <location evidence="1">Membrane</location>
        <topology evidence="1">Single-pass type II membrane protein</topology>
    </subcellularLocation>
</comment>
<feature type="chain" id="PRO_5034396418" evidence="11">
    <location>
        <begin position="25"/>
        <end position="298"/>
    </location>
</feature>
<dbReference type="Pfam" id="PF13733">
    <property type="entry name" value="Glyco_transf_7N"/>
    <property type="match status" value="1"/>
</dbReference>
<dbReference type="KEGG" id="cvn:111138396"/>
<dbReference type="GO" id="GO:0005794">
    <property type="term" value="C:Golgi apparatus"/>
    <property type="evidence" value="ECO:0007669"/>
    <property type="project" value="TreeGrafter"/>
</dbReference>
<dbReference type="SUPFAM" id="SSF53448">
    <property type="entry name" value="Nucleotide-diphospho-sugar transferases"/>
    <property type="match status" value="1"/>
</dbReference>
<evidence type="ECO:0000256" key="8">
    <source>
        <dbReference type="ARBA" id="ARBA00022989"/>
    </source>
</evidence>
<feature type="domain" description="Galactosyltransferase C-terminal" evidence="12">
    <location>
        <begin position="175"/>
        <end position="251"/>
    </location>
</feature>
<comment type="pathway">
    <text evidence="2">Protein modification; protein glycosylation.</text>
</comment>
<evidence type="ECO:0000256" key="2">
    <source>
        <dbReference type="ARBA" id="ARBA00004922"/>
    </source>
</evidence>
<evidence type="ECO:0000313" key="15">
    <source>
        <dbReference type="RefSeq" id="XP_022346040.1"/>
    </source>
</evidence>
<evidence type="ECO:0000256" key="3">
    <source>
        <dbReference type="ARBA" id="ARBA00005735"/>
    </source>
</evidence>
<dbReference type="GO" id="GO:0005975">
    <property type="term" value="P:carbohydrate metabolic process"/>
    <property type="evidence" value="ECO:0007669"/>
    <property type="project" value="InterPro"/>
</dbReference>
<dbReference type="PANTHER" id="PTHR19300">
    <property type="entry name" value="BETA-1,4-GALACTOSYLTRANSFERASE"/>
    <property type="match status" value="1"/>
</dbReference>
<dbReference type="GO" id="GO:0006688">
    <property type="term" value="P:glycosphingolipid biosynthetic process"/>
    <property type="evidence" value="ECO:0007669"/>
    <property type="project" value="TreeGrafter"/>
</dbReference>
<evidence type="ECO:0000256" key="5">
    <source>
        <dbReference type="ARBA" id="ARBA00022679"/>
    </source>
</evidence>
<dbReference type="InterPro" id="IPR027995">
    <property type="entry name" value="Galactosyl_T_N"/>
</dbReference>
<dbReference type="InterPro" id="IPR027791">
    <property type="entry name" value="Galactosyl_T_C"/>
</dbReference>
<feature type="domain" description="Galactosyltransferase N-terminal" evidence="13">
    <location>
        <begin position="38"/>
        <end position="169"/>
    </location>
</feature>
<dbReference type="RefSeq" id="XP_022346040.1">
    <property type="nucleotide sequence ID" value="XM_022490332.1"/>
</dbReference>
<dbReference type="GO" id="GO:0016020">
    <property type="term" value="C:membrane"/>
    <property type="evidence" value="ECO:0007669"/>
    <property type="project" value="UniProtKB-SubCell"/>
</dbReference>
<keyword evidence="11" id="KW-0732">Signal</keyword>
<evidence type="ECO:0000313" key="14">
    <source>
        <dbReference type="Proteomes" id="UP000694844"/>
    </source>
</evidence>
<dbReference type="GO" id="GO:0008378">
    <property type="term" value="F:galactosyltransferase activity"/>
    <property type="evidence" value="ECO:0007669"/>
    <property type="project" value="TreeGrafter"/>
</dbReference>
<evidence type="ECO:0000256" key="6">
    <source>
        <dbReference type="ARBA" id="ARBA00022692"/>
    </source>
</evidence>